<dbReference type="EMBL" id="MU838997">
    <property type="protein sequence ID" value="KAK1772805.1"/>
    <property type="molecule type" value="Genomic_DNA"/>
</dbReference>
<dbReference type="GeneID" id="85306604"/>
<feature type="region of interest" description="Disordered" evidence="1">
    <location>
        <begin position="1"/>
        <end position="238"/>
    </location>
</feature>
<dbReference type="RefSeq" id="XP_060289018.1">
    <property type="nucleotide sequence ID" value="XM_060423417.1"/>
</dbReference>
<proteinExistence type="predicted"/>
<gene>
    <name evidence="2" type="ORF">QBC33DRAFT_30333</name>
</gene>
<evidence type="ECO:0000256" key="1">
    <source>
        <dbReference type="SAM" id="MobiDB-lite"/>
    </source>
</evidence>
<feature type="compositionally biased region" description="Basic residues" evidence="1">
    <location>
        <begin position="206"/>
        <end position="218"/>
    </location>
</feature>
<feature type="compositionally biased region" description="Basic and acidic residues" evidence="1">
    <location>
        <begin position="177"/>
        <end position="187"/>
    </location>
</feature>
<evidence type="ECO:0000313" key="2">
    <source>
        <dbReference type="EMBL" id="KAK1772805.1"/>
    </source>
</evidence>
<evidence type="ECO:0000313" key="3">
    <source>
        <dbReference type="Proteomes" id="UP001244011"/>
    </source>
</evidence>
<keyword evidence="3" id="KW-1185">Reference proteome</keyword>
<comment type="caution">
    <text evidence="2">The sequence shown here is derived from an EMBL/GenBank/DDBJ whole genome shotgun (WGS) entry which is preliminary data.</text>
</comment>
<feature type="compositionally biased region" description="Polar residues" evidence="1">
    <location>
        <begin position="52"/>
        <end position="64"/>
    </location>
</feature>
<feature type="compositionally biased region" description="Polar residues" evidence="1">
    <location>
        <begin position="14"/>
        <end position="27"/>
    </location>
</feature>
<feature type="compositionally biased region" description="Basic and acidic residues" evidence="1">
    <location>
        <begin position="195"/>
        <end position="205"/>
    </location>
</feature>
<accession>A0AAJ0C9U8</accession>
<protein>
    <submittedName>
        <fullName evidence="2">Uncharacterized protein</fullName>
    </submittedName>
</protein>
<dbReference type="AlphaFoldDB" id="A0AAJ0C9U8"/>
<sequence>MGRIRRLLRDVVGDTTNPNKPQSTDAGSASGDRPDDPYRGSAKPLTGIHSPNRPSGQPSTNQYTAPGYAGLSRDGLPPGRPLEGNYGDGVGPSPASYPEAYPGRGIGGAGDNKSMPQPDGYEYRTGGRHAQPYDGVHHQAQHQCPRQTRSEEYGRDSNGQPQYYATGPPPGTVYYGSHEEHTPRRGEVAPADASGRSRDRSSSRDRRSRRKHRRKSRDRRPGVISQLRDAISGSNQQR</sequence>
<organism evidence="2 3">
    <name type="scientific">Phialemonium atrogriseum</name>
    <dbReference type="NCBI Taxonomy" id="1093897"/>
    <lineage>
        <taxon>Eukaryota</taxon>
        <taxon>Fungi</taxon>
        <taxon>Dikarya</taxon>
        <taxon>Ascomycota</taxon>
        <taxon>Pezizomycotina</taxon>
        <taxon>Sordariomycetes</taxon>
        <taxon>Sordariomycetidae</taxon>
        <taxon>Cephalothecales</taxon>
        <taxon>Cephalothecaceae</taxon>
        <taxon>Phialemonium</taxon>
    </lineage>
</organism>
<reference evidence="2" key="1">
    <citation type="submission" date="2023-06" db="EMBL/GenBank/DDBJ databases">
        <title>Genome-scale phylogeny and comparative genomics of the fungal order Sordariales.</title>
        <authorList>
            <consortium name="Lawrence Berkeley National Laboratory"/>
            <person name="Hensen N."/>
            <person name="Bonometti L."/>
            <person name="Westerberg I."/>
            <person name="Brannstrom I.O."/>
            <person name="Guillou S."/>
            <person name="Cros-Aarteil S."/>
            <person name="Calhoun S."/>
            <person name="Haridas S."/>
            <person name="Kuo A."/>
            <person name="Mondo S."/>
            <person name="Pangilinan J."/>
            <person name="Riley R."/>
            <person name="Labutti K."/>
            <person name="Andreopoulos B."/>
            <person name="Lipzen A."/>
            <person name="Chen C."/>
            <person name="Yanf M."/>
            <person name="Daum C."/>
            <person name="Ng V."/>
            <person name="Clum A."/>
            <person name="Steindorff A."/>
            <person name="Ohm R."/>
            <person name="Martin F."/>
            <person name="Silar P."/>
            <person name="Natvig D."/>
            <person name="Lalanne C."/>
            <person name="Gautier V."/>
            <person name="Ament-Velasquez S.L."/>
            <person name="Kruys A."/>
            <person name="Hutchinson M.I."/>
            <person name="Powell A.J."/>
            <person name="Barry K."/>
            <person name="Miller A.N."/>
            <person name="Grigoriev I.V."/>
            <person name="Debuchy R."/>
            <person name="Gladieux P."/>
            <person name="Thoren M.H."/>
            <person name="Johannesson H."/>
        </authorList>
    </citation>
    <scope>NUCLEOTIDE SEQUENCE</scope>
    <source>
        <strain evidence="2">8032-3</strain>
    </source>
</reference>
<dbReference type="Proteomes" id="UP001244011">
    <property type="component" value="Unassembled WGS sequence"/>
</dbReference>
<name>A0AAJ0C9U8_9PEZI</name>